<dbReference type="PANTHER" id="PTHR22777">
    <property type="entry name" value="HEMOLYSIN-RELATED"/>
    <property type="match status" value="1"/>
</dbReference>
<evidence type="ECO:0000256" key="5">
    <source>
        <dbReference type="ARBA" id="ARBA00022737"/>
    </source>
</evidence>
<dbReference type="CDD" id="cd04590">
    <property type="entry name" value="CBS_pair_CorC_HlyC_assoc"/>
    <property type="match status" value="1"/>
</dbReference>
<dbReference type="InterPro" id="IPR002550">
    <property type="entry name" value="CNNM"/>
</dbReference>
<dbReference type="SUPFAM" id="SSF56176">
    <property type="entry name" value="FAD-binding/transporter-associated domain-like"/>
    <property type="match status" value="1"/>
</dbReference>
<evidence type="ECO:0000256" key="3">
    <source>
        <dbReference type="ARBA" id="ARBA00022475"/>
    </source>
</evidence>
<keyword evidence="4 10" id="KW-0812">Transmembrane</keyword>
<name>A0ABY1Z659_9GAMM</name>
<dbReference type="PROSITE" id="PS51371">
    <property type="entry name" value="CBS"/>
    <property type="match status" value="1"/>
</dbReference>
<keyword evidence="13" id="KW-1185">Reference proteome</keyword>
<evidence type="ECO:0000256" key="8">
    <source>
        <dbReference type="ARBA" id="ARBA00023136"/>
    </source>
</evidence>
<dbReference type="Gene3D" id="3.10.580.10">
    <property type="entry name" value="CBS-domain"/>
    <property type="match status" value="1"/>
</dbReference>
<dbReference type="InterPro" id="IPR000644">
    <property type="entry name" value="CBS_dom"/>
</dbReference>
<evidence type="ECO:0000256" key="1">
    <source>
        <dbReference type="ARBA" id="ARBA00004651"/>
    </source>
</evidence>
<dbReference type="InterPro" id="IPR036318">
    <property type="entry name" value="FAD-bd_PCMH-like_sf"/>
</dbReference>
<dbReference type="Pfam" id="PF03471">
    <property type="entry name" value="CorC_HlyC"/>
    <property type="match status" value="1"/>
</dbReference>
<evidence type="ECO:0000259" key="11">
    <source>
        <dbReference type="PROSITE" id="PS51371"/>
    </source>
</evidence>
<evidence type="ECO:0000256" key="10">
    <source>
        <dbReference type="SAM" id="Phobius"/>
    </source>
</evidence>
<dbReference type="Pfam" id="PF01595">
    <property type="entry name" value="CNNM"/>
    <property type="match status" value="1"/>
</dbReference>
<evidence type="ECO:0000256" key="6">
    <source>
        <dbReference type="ARBA" id="ARBA00022989"/>
    </source>
</evidence>
<evidence type="ECO:0000313" key="13">
    <source>
        <dbReference type="Proteomes" id="UP000291334"/>
    </source>
</evidence>
<comment type="similarity">
    <text evidence="2">Belongs to the UPF0053 family.</text>
</comment>
<organism evidence="12 13">
    <name type="scientific">Phytopseudomonas dryadis</name>
    <dbReference type="NCBI Taxonomy" id="2487520"/>
    <lineage>
        <taxon>Bacteria</taxon>
        <taxon>Pseudomonadati</taxon>
        <taxon>Pseudomonadota</taxon>
        <taxon>Gammaproteobacteria</taxon>
        <taxon>Pseudomonadales</taxon>
        <taxon>Pseudomonadaceae</taxon>
        <taxon>Phytopseudomonas</taxon>
    </lineage>
</organism>
<reference evidence="12 13" key="1">
    <citation type="submission" date="2018-06" db="EMBL/GenBank/DDBJ databases">
        <title>Three novel Pseudomonas species isolated from symptomatic oak.</title>
        <authorList>
            <person name="Bueno-Gonzalez V."/>
            <person name="Brady C."/>
        </authorList>
    </citation>
    <scope>NUCLEOTIDE SEQUENCE [LARGE SCALE GENOMIC DNA]</scope>
    <source>
        <strain evidence="12 13">P26B</strain>
    </source>
</reference>
<keyword evidence="6 10" id="KW-1133">Transmembrane helix</keyword>
<dbReference type="InterPro" id="IPR016169">
    <property type="entry name" value="FAD-bd_PCMH_sub2"/>
</dbReference>
<dbReference type="Gene3D" id="3.30.465.10">
    <property type="match status" value="1"/>
</dbReference>
<gene>
    <name evidence="12" type="ORF">DNK34_12095</name>
</gene>
<keyword evidence="7 9" id="KW-0129">CBS domain</keyword>
<dbReference type="InterPro" id="IPR005170">
    <property type="entry name" value="Transptr-assoc_dom"/>
</dbReference>
<keyword evidence="8 10" id="KW-0472">Membrane</keyword>
<evidence type="ECO:0000256" key="4">
    <source>
        <dbReference type="ARBA" id="ARBA00022692"/>
    </source>
</evidence>
<keyword evidence="3" id="KW-1003">Cell membrane</keyword>
<dbReference type="SMART" id="SM01091">
    <property type="entry name" value="CorC_HlyC"/>
    <property type="match status" value="1"/>
</dbReference>
<dbReference type="SUPFAM" id="SSF54631">
    <property type="entry name" value="CBS-domain pair"/>
    <property type="match status" value="1"/>
</dbReference>
<dbReference type="InterPro" id="IPR044751">
    <property type="entry name" value="Ion_transp-like_CBS"/>
</dbReference>
<comment type="caution">
    <text evidence="12">The sequence shown here is derived from an EMBL/GenBank/DDBJ whole genome shotgun (WGS) entry which is preliminary data.</text>
</comment>
<accession>A0ABY1Z659</accession>
<dbReference type="Pfam" id="PF00571">
    <property type="entry name" value="CBS"/>
    <property type="match status" value="1"/>
</dbReference>
<evidence type="ECO:0000256" key="7">
    <source>
        <dbReference type="ARBA" id="ARBA00023122"/>
    </source>
</evidence>
<feature type="domain" description="CBS" evidence="11">
    <location>
        <begin position="275"/>
        <end position="332"/>
    </location>
</feature>
<protein>
    <submittedName>
        <fullName evidence="12">Magnesium/cobalt efflux protein</fullName>
    </submittedName>
</protein>
<evidence type="ECO:0000313" key="12">
    <source>
        <dbReference type="EMBL" id="TBV05961.1"/>
    </source>
</evidence>
<dbReference type="InterPro" id="IPR046342">
    <property type="entry name" value="CBS_dom_sf"/>
</dbReference>
<keyword evidence="5" id="KW-0677">Repeat</keyword>
<dbReference type="RefSeq" id="WP_131175151.1">
    <property type="nucleotide sequence ID" value="NZ_QJUM01000012.1"/>
</dbReference>
<feature type="transmembrane region" description="Helical" evidence="10">
    <location>
        <begin position="12"/>
        <end position="33"/>
    </location>
</feature>
<proteinExistence type="inferred from homology"/>
<dbReference type="Proteomes" id="UP000291334">
    <property type="component" value="Unassembled WGS sequence"/>
</dbReference>
<dbReference type="PANTHER" id="PTHR22777:SF32">
    <property type="entry name" value="UPF0053 INNER MEMBRANE PROTEIN YFJD"/>
    <property type="match status" value="1"/>
</dbReference>
<sequence length="425" mass="46110">METPHPGPLLGLLLLLLAASVFFTCARTVLFSLNRYRLRHRARQGHQAAARLNALLDQPQRLSATLRIGNICSTVGASVVATLLALRHGGDATLAIPPFILTLATLMLAHPLGRMLAALPAPLFAYPASQALSLANTLLAPLSTPLLACARMLRTLSGGSRLAAERDDSLNAEELRSTLLAGDPQLPPERRAMLLGILDLDRITVDDIMIPRHEVGGIDLQSESSGLAEQVGNASHTRLPVFRHDINQVEGIVHMRRIAALLSRAELNEATLLAACDEPYFVPQGTSLAVQLINFQQHKRRTGIVVDEYGEVMGIVTLEDILEEIVGDLSAVETAHPSEIHAQPDGTQIIEGSAYLREVNKALGWNLPCAGPKTINGLVTEILESIPDNAVCLQVGRYRLEILHAAENRVAKVRAWECPVDRDDR</sequence>
<evidence type="ECO:0000256" key="2">
    <source>
        <dbReference type="ARBA" id="ARBA00006337"/>
    </source>
</evidence>
<dbReference type="EMBL" id="QJUM01000012">
    <property type="protein sequence ID" value="TBV05961.1"/>
    <property type="molecule type" value="Genomic_DNA"/>
</dbReference>
<evidence type="ECO:0000256" key="9">
    <source>
        <dbReference type="PROSITE-ProRule" id="PRU00703"/>
    </source>
</evidence>
<comment type="subcellular location">
    <subcellularLocation>
        <location evidence="1">Cell membrane</location>
        <topology evidence="1">Multi-pass membrane protein</topology>
    </subcellularLocation>
</comment>